<organism evidence="6 7">
    <name type="scientific">Ilumatobacter coccineus (strain NBRC 103263 / KCTC 29153 / YM16-304)</name>
    <dbReference type="NCBI Taxonomy" id="1313172"/>
    <lineage>
        <taxon>Bacteria</taxon>
        <taxon>Bacillati</taxon>
        <taxon>Actinomycetota</taxon>
        <taxon>Acidimicrobiia</taxon>
        <taxon>Acidimicrobiales</taxon>
        <taxon>Ilumatobacteraceae</taxon>
        <taxon>Ilumatobacter</taxon>
    </lineage>
</organism>
<dbReference type="InterPro" id="IPR036390">
    <property type="entry name" value="WH_DNA-bd_sf"/>
</dbReference>
<dbReference type="Gene3D" id="1.10.10.10">
    <property type="entry name" value="Winged helix-like DNA-binding domain superfamily/Winged helix DNA-binding domain"/>
    <property type="match status" value="1"/>
</dbReference>
<evidence type="ECO:0000313" key="7">
    <source>
        <dbReference type="Proteomes" id="UP000011863"/>
    </source>
</evidence>
<dbReference type="AlphaFoldDB" id="A0A6C7E4T4"/>
<dbReference type="SMART" id="SM00346">
    <property type="entry name" value="HTH_ICLR"/>
    <property type="match status" value="1"/>
</dbReference>
<dbReference type="PROSITE" id="PS51077">
    <property type="entry name" value="HTH_ICLR"/>
    <property type="match status" value="1"/>
</dbReference>
<dbReference type="InterPro" id="IPR050707">
    <property type="entry name" value="HTH_MetabolicPath_Reg"/>
</dbReference>
<sequence length="215" mass="22547">MDIVTGVGVLDKAMTVLRSVAVEARSLNELQESTGLPRATAHRLAAALEAHAILRRDGDGRFELGHALISLGQAADERFPLDDLARPILSTLRDETGESTQLFVQEGSHRRCVVSLETPHGLRWIVPEGSVFPLEAGSAGRVLTGETSDTGWIESVGEREAGVASVSAKVAAPDGTIIAALSVSGPIERLTEQPGARFGTAVLAAAADLARVVAR</sequence>
<dbReference type="PROSITE" id="PS51078">
    <property type="entry name" value="ICLR_ED"/>
    <property type="match status" value="1"/>
</dbReference>
<evidence type="ECO:0000259" key="4">
    <source>
        <dbReference type="PROSITE" id="PS51077"/>
    </source>
</evidence>
<evidence type="ECO:0000313" key="6">
    <source>
        <dbReference type="EMBL" id="BAN01601.1"/>
    </source>
</evidence>
<proteinExistence type="predicted"/>
<evidence type="ECO:0000256" key="1">
    <source>
        <dbReference type="ARBA" id="ARBA00023015"/>
    </source>
</evidence>
<dbReference type="RefSeq" id="WP_015440848.1">
    <property type="nucleotide sequence ID" value="NC_020520.1"/>
</dbReference>
<dbReference type="OrthoDB" id="4319317at2"/>
<dbReference type="PANTHER" id="PTHR30136:SF39">
    <property type="entry name" value="TRANSCRIPTIONAL REGULATORY PROTEIN"/>
    <property type="match status" value="1"/>
</dbReference>
<dbReference type="InterPro" id="IPR014757">
    <property type="entry name" value="Tscrpt_reg_IclR_C"/>
</dbReference>
<dbReference type="GO" id="GO:0045892">
    <property type="term" value="P:negative regulation of DNA-templated transcription"/>
    <property type="evidence" value="ECO:0007669"/>
    <property type="project" value="TreeGrafter"/>
</dbReference>
<dbReference type="SUPFAM" id="SSF55781">
    <property type="entry name" value="GAF domain-like"/>
    <property type="match status" value="1"/>
</dbReference>
<feature type="domain" description="HTH iclR-type" evidence="4">
    <location>
        <begin position="7"/>
        <end position="66"/>
    </location>
</feature>
<keyword evidence="3" id="KW-0804">Transcription</keyword>
<keyword evidence="1" id="KW-0805">Transcription regulation</keyword>
<evidence type="ECO:0000256" key="3">
    <source>
        <dbReference type="ARBA" id="ARBA00023163"/>
    </source>
</evidence>
<feature type="domain" description="IclR-ED" evidence="5">
    <location>
        <begin position="67"/>
        <end position="215"/>
    </location>
</feature>
<dbReference type="InterPro" id="IPR005471">
    <property type="entry name" value="Tscrpt_reg_IclR_N"/>
</dbReference>
<accession>A0A6C7E4T4</accession>
<dbReference type="Gene3D" id="3.30.450.40">
    <property type="match status" value="2"/>
</dbReference>
<dbReference type="PANTHER" id="PTHR30136">
    <property type="entry name" value="HELIX-TURN-HELIX TRANSCRIPTIONAL REGULATOR, ICLR FAMILY"/>
    <property type="match status" value="1"/>
</dbReference>
<evidence type="ECO:0000256" key="2">
    <source>
        <dbReference type="ARBA" id="ARBA00023125"/>
    </source>
</evidence>
<keyword evidence="2" id="KW-0238">DNA-binding</keyword>
<evidence type="ECO:0000259" key="5">
    <source>
        <dbReference type="PROSITE" id="PS51078"/>
    </source>
</evidence>
<dbReference type="KEGG" id="aym:YM304_12870"/>
<dbReference type="GO" id="GO:0003677">
    <property type="term" value="F:DNA binding"/>
    <property type="evidence" value="ECO:0007669"/>
    <property type="project" value="UniProtKB-KW"/>
</dbReference>
<dbReference type="Proteomes" id="UP000011863">
    <property type="component" value="Chromosome"/>
</dbReference>
<gene>
    <name evidence="6" type="ORF">YM304_12870</name>
</gene>
<dbReference type="Pfam" id="PF09339">
    <property type="entry name" value="HTH_IclR"/>
    <property type="match status" value="1"/>
</dbReference>
<name>A0A6C7E4T4_ILUCY</name>
<reference evidence="6 7" key="1">
    <citation type="journal article" date="2013" name="Int. J. Syst. Evol. Microbiol.">
        <title>Ilumatobacter nonamiense sp. nov. and Ilumatobacter coccineum sp. nov., isolated from seashore sand.</title>
        <authorList>
            <person name="Matsumoto A."/>
            <person name="Kasai H."/>
            <person name="Matsuo Y."/>
            <person name="Shizuri Y."/>
            <person name="Ichikawa N."/>
            <person name="Fujita N."/>
            <person name="Omura S."/>
            <person name="Takahashi Y."/>
        </authorList>
    </citation>
    <scope>NUCLEOTIDE SEQUENCE [LARGE SCALE GENOMIC DNA]</scope>
    <source>
        <strain evidence="7">NBRC 103263 / KCTC 29153 / YM16-304</strain>
    </source>
</reference>
<dbReference type="Pfam" id="PF01614">
    <property type="entry name" value="IclR_C"/>
    <property type="match status" value="2"/>
</dbReference>
<dbReference type="EMBL" id="AP012057">
    <property type="protein sequence ID" value="BAN01601.1"/>
    <property type="molecule type" value="Genomic_DNA"/>
</dbReference>
<dbReference type="GO" id="GO:0003700">
    <property type="term" value="F:DNA-binding transcription factor activity"/>
    <property type="evidence" value="ECO:0007669"/>
    <property type="project" value="TreeGrafter"/>
</dbReference>
<dbReference type="SUPFAM" id="SSF46785">
    <property type="entry name" value="Winged helix' DNA-binding domain"/>
    <property type="match status" value="1"/>
</dbReference>
<keyword evidence="7" id="KW-1185">Reference proteome</keyword>
<dbReference type="InterPro" id="IPR029016">
    <property type="entry name" value="GAF-like_dom_sf"/>
</dbReference>
<protein>
    <submittedName>
        <fullName evidence="6">Putative IclR family transcriptional regulator</fullName>
    </submittedName>
</protein>
<dbReference type="InterPro" id="IPR036388">
    <property type="entry name" value="WH-like_DNA-bd_sf"/>
</dbReference>